<sequence length="200" mass="22252">MNEAQKYLVDKARNESKLDQDLIILTVVASLLAVFGIKMNNDFIIIGSMLVSPLFDPLISTIVYITSKDLVGFRKAFRSLFIAISISFLVSFGFWTFLRIAGQLKDYVIIKPDPNIFDVLGVAILMGIVGALLWLWHRTSNTSAGVAIAISLVPPIAYFTAGMTTDNYTLALQYIIIFVLNLLGIFIGSSLTLFLYTRRK</sequence>
<reference evidence="2" key="2">
    <citation type="journal article" date="2021" name="Microbiome">
        <title>Successional dynamics and alternative stable states in a saline activated sludge microbial community over 9 years.</title>
        <authorList>
            <person name="Wang Y."/>
            <person name="Ye J."/>
            <person name="Ju F."/>
            <person name="Liu L."/>
            <person name="Boyd J.A."/>
            <person name="Deng Y."/>
            <person name="Parks D.H."/>
            <person name="Jiang X."/>
            <person name="Yin X."/>
            <person name="Woodcroft B.J."/>
            <person name="Tyson G.W."/>
            <person name="Hugenholtz P."/>
            <person name="Polz M.F."/>
            <person name="Zhang T."/>
        </authorList>
    </citation>
    <scope>NUCLEOTIDE SEQUENCE</scope>
    <source>
        <strain evidence="2">HKST-UBA17</strain>
    </source>
</reference>
<dbReference type="Pfam" id="PF04087">
    <property type="entry name" value="DUF389"/>
    <property type="match status" value="1"/>
</dbReference>
<organism evidence="2 3">
    <name type="scientific">Candidatus Dojkabacteria bacterium</name>
    <dbReference type="NCBI Taxonomy" id="2099670"/>
    <lineage>
        <taxon>Bacteria</taxon>
        <taxon>Candidatus Dojkabacteria</taxon>
    </lineage>
</organism>
<dbReference type="AlphaFoldDB" id="A0A955KWH4"/>
<feature type="transmembrane region" description="Helical" evidence="1">
    <location>
        <begin position="173"/>
        <end position="196"/>
    </location>
</feature>
<gene>
    <name evidence="2" type="ORF">KC685_01670</name>
</gene>
<evidence type="ECO:0000313" key="3">
    <source>
        <dbReference type="Proteomes" id="UP000741282"/>
    </source>
</evidence>
<feature type="transmembrane region" description="Helical" evidence="1">
    <location>
        <begin position="21"/>
        <end position="37"/>
    </location>
</feature>
<proteinExistence type="predicted"/>
<evidence type="ECO:0000313" key="2">
    <source>
        <dbReference type="EMBL" id="MCA9376607.1"/>
    </source>
</evidence>
<feature type="transmembrane region" description="Helical" evidence="1">
    <location>
        <begin position="77"/>
        <end position="96"/>
    </location>
</feature>
<evidence type="ECO:0000256" key="1">
    <source>
        <dbReference type="SAM" id="Phobius"/>
    </source>
</evidence>
<dbReference type="PANTHER" id="PTHR20992:SF9">
    <property type="entry name" value="AT15442P-RELATED"/>
    <property type="match status" value="1"/>
</dbReference>
<keyword evidence="1" id="KW-1133">Transmembrane helix</keyword>
<dbReference type="EMBL" id="JAGQLN010000004">
    <property type="protein sequence ID" value="MCA9376607.1"/>
    <property type="molecule type" value="Genomic_DNA"/>
</dbReference>
<feature type="transmembrane region" description="Helical" evidence="1">
    <location>
        <begin position="143"/>
        <end position="161"/>
    </location>
</feature>
<reference evidence="2" key="1">
    <citation type="submission" date="2020-04" db="EMBL/GenBank/DDBJ databases">
        <authorList>
            <person name="Zhang T."/>
        </authorList>
    </citation>
    <scope>NUCLEOTIDE SEQUENCE</scope>
    <source>
        <strain evidence="2">HKST-UBA17</strain>
    </source>
</reference>
<keyword evidence="1" id="KW-0472">Membrane</keyword>
<comment type="caution">
    <text evidence="2">The sequence shown here is derived from an EMBL/GenBank/DDBJ whole genome shotgun (WGS) entry which is preliminary data.</text>
</comment>
<dbReference type="PANTHER" id="PTHR20992">
    <property type="entry name" value="AT15442P-RELATED"/>
    <property type="match status" value="1"/>
</dbReference>
<protein>
    <submittedName>
        <fullName evidence="2">DUF389 domain-containing protein</fullName>
    </submittedName>
</protein>
<name>A0A955KWH4_9BACT</name>
<keyword evidence="1" id="KW-0812">Transmembrane</keyword>
<feature type="transmembrane region" description="Helical" evidence="1">
    <location>
        <begin position="116"/>
        <end position="136"/>
    </location>
</feature>
<dbReference type="Proteomes" id="UP000741282">
    <property type="component" value="Unassembled WGS sequence"/>
</dbReference>
<accession>A0A955KWH4</accession>
<dbReference type="InterPro" id="IPR005240">
    <property type="entry name" value="DUF389"/>
</dbReference>
<feature type="transmembrane region" description="Helical" evidence="1">
    <location>
        <begin position="43"/>
        <end position="65"/>
    </location>
</feature>